<reference evidence="4 5" key="1">
    <citation type="submission" date="2017-09" db="EMBL/GenBank/DDBJ databases">
        <title>Genome sequencing of Besnoitia besnoiti strain Bb-Ger1.</title>
        <authorList>
            <person name="Schares G."/>
            <person name="Venepally P."/>
            <person name="Lorenzi H.A."/>
        </authorList>
    </citation>
    <scope>NUCLEOTIDE SEQUENCE [LARGE SCALE GENOMIC DNA]</scope>
    <source>
        <strain evidence="4 5">Bb-Ger1</strain>
    </source>
</reference>
<dbReference type="Gene3D" id="3.40.50.1820">
    <property type="entry name" value="alpha/beta hydrolase"/>
    <property type="match status" value="1"/>
</dbReference>
<dbReference type="VEuPathDB" id="ToxoDB:BESB_058660"/>
<comment type="caution">
    <text evidence="4">The sequence shown here is derived from an EMBL/GenBank/DDBJ whole genome shotgun (WGS) entry which is preliminary data.</text>
</comment>
<keyword evidence="5" id="KW-1185">Reference proteome</keyword>
<feature type="domain" description="Phospholipase/carboxylesterase/thioesterase" evidence="3">
    <location>
        <begin position="22"/>
        <end position="259"/>
    </location>
</feature>
<dbReference type="GO" id="GO:0005737">
    <property type="term" value="C:cytoplasm"/>
    <property type="evidence" value="ECO:0007669"/>
    <property type="project" value="TreeGrafter"/>
</dbReference>
<dbReference type="PANTHER" id="PTHR10655">
    <property type="entry name" value="LYSOPHOSPHOLIPASE-RELATED"/>
    <property type="match status" value="1"/>
</dbReference>
<name>A0A2A9MAQ2_BESBE</name>
<evidence type="ECO:0000259" key="3">
    <source>
        <dbReference type="Pfam" id="PF02230"/>
    </source>
</evidence>
<dbReference type="InterPro" id="IPR003140">
    <property type="entry name" value="PLipase/COase/thioEstase"/>
</dbReference>
<dbReference type="GO" id="GO:0008474">
    <property type="term" value="F:palmitoyl-(protein) hydrolase activity"/>
    <property type="evidence" value="ECO:0007669"/>
    <property type="project" value="TreeGrafter"/>
</dbReference>
<protein>
    <submittedName>
        <fullName evidence="4">Phospholipase/carboxylesterase</fullName>
    </submittedName>
</protein>
<dbReference type="RefSeq" id="XP_029218988.1">
    <property type="nucleotide sequence ID" value="XM_029364280.1"/>
</dbReference>
<evidence type="ECO:0000313" key="4">
    <source>
        <dbReference type="EMBL" id="PFH34979.1"/>
    </source>
</evidence>
<dbReference type="Pfam" id="PF02230">
    <property type="entry name" value="Abhydrolase_2"/>
    <property type="match status" value="1"/>
</dbReference>
<evidence type="ECO:0000256" key="2">
    <source>
        <dbReference type="ARBA" id="ARBA00022801"/>
    </source>
</evidence>
<dbReference type="AlphaFoldDB" id="A0A2A9MAQ2"/>
<dbReference type="EMBL" id="NWUJ01000005">
    <property type="protein sequence ID" value="PFH34979.1"/>
    <property type="molecule type" value="Genomic_DNA"/>
</dbReference>
<dbReference type="GO" id="GO:0052689">
    <property type="term" value="F:carboxylic ester hydrolase activity"/>
    <property type="evidence" value="ECO:0007669"/>
    <property type="project" value="TreeGrafter"/>
</dbReference>
<comment type="similarity">
    <text evidence="1">Belongs to the AB hydrolase superfamily. AB hydrolase 2 family.</text>
</comment>
<dbReference type="InterPro" id="IPR029058">
    <property type="entry name" value="AB_hydrolase_fold"/>
</dbReference>
<sequence>MQNLARGDGYGGDGLHLFPSAPSSAPLSTVIFLHGLGDTAAGWTDVIPLLASLSCFPALRVILPTAPVRPVTLNGGFPAPAWADIFSLDKDAAEDGPGFSASKARIDRIIQKEVEEAKVPPHRILLAGFSQGGALAYLVGLNSPYRLGGLVALSTWLPLASNLRVSPACLGKSQENPEKSEMAPGGVPAGPMPVLHCHGRQDELVRFEFGHESAELIRQQYAAACGDEKAKAAVQFQPFDGLGHSANAAELAQVRAFVEDILKHPV</sequence>
<dbReference type="KEGG" id="bbes:BESB_058660"/>
<gene>
    <name evidence="4" type="ORF">BESB_058660</name>
</gene>
<proteinExistence type="inferred from homology"/>
<dbReference type="GeneID" id="40310794"/>
<keyword evidence="2" id="KW-0378">Hydrolase</keyword>
<dbReference type="SUPFAM" id="SSF53474">
    <property type="entry name" value="alpha/beta-Hydrolases"/>
    <property type="match status" value="1"/>
</dbReference>
<evidence type="ECO:0000256" key="1">
    <source>
        <dbReference type="ARBA" id="ARBA00006499"/>
    </source>
</evidence>
<dbReference type="OrthoDB" id="2418081at2759"/>
<dbReference type="Proteomes" id="UP000224006">
    <property type="component" value="Chromosome V"/>
</dbReference>
<organism evidence="4 5">
    <name type="scientific">Besnoitia besnoiti</name>
    <name type="common">Apicomplexan protozoan</name>
    <dbReference type="NCBI Taxonomy" id="94643"/>
    <lineage>
        <taxon>Eukaryota</taxon>
        <taxon>Sar</taxon>
        <taxon>Alveolata</taxon>
        <taxon>Apicomplexa</taxon>
        <taxon>Conoidasida</taxon>
        <taxon>Coccidia</taxon>
        <taxon>Eucoccidiorida</taxon>
        <taxon>Eimeriorina</taxon>
        <taxon>Sarcocystidae</taxon>
        <taxon>Besnoitia</taxon>
    </lineage>
</organism>
<accession>A0A2A9MAQ2</accession>
<dbReference type="STRING" id="94643.A0A2A9MAQ2"/>
<dbReference type="PANTHER" id="PTHR10655:SF17">
    <property type="entry name" value="LYSOPHOSPHOLIPASE-LIKE PROTEIN 1"/>
    <property type="match status" value="1"/>
</dbReference>
<evidence type="ECO:0000313" key="5">
    <source>
        <dbReference type="Proteomes" id="UP000224006"/>
    </source>
</evidence>
<dbReference type="InterPro" id="IPR050565">
    <property type="entry name" value="LYPA1-2/EST-like"/>
</dbReference>